<evidence type="ECO:0000313" key="2">
    <source>
        <dbReference type="Proteomes" id="UP000308197"/>
    </source>
</evidence>
<sequence length="128" mass="14758">MRMRLSPEDLLRRHLPELDSRRRNSLRRAKLSILPSRSFCKKIGPVVHLRGAAPFHRYWSETIHAHYLLWHAGINNLVPSVANIIVRFVDDVPESVLIDWDTWPSYPRAMASSAQALGPSWPSISLQR</sequence>
<proteinExistence type="predicted"/>
<organism evidence="1 2">
    <name type="scientific">Polyporus arcularius HHB13444</name>
    <dbReference type="NCBI Taxonomy" id="1314778"/>
    <lineage>
        <taxon>Eukaryota</taxon>
        <taxon>Fungi</taxon>
        <taxon>Dikarya</taxon>
        <taxon>Basidiomycota</taxon>
        <taxon>Agaricomycotina</taxon>
        <taxon>Agaricomycetes</taxon>
        <taxon>Polyporales</taxon>
        <taxon>Polyporaceae</taxon>
        <taxon>Polyporus</taxon>
    </lineage>
</organism>
<dbReference type="EMBL" id="ML210975">
    <property type="protein sequence ID" value="TFK93896.1"/>
    <property type="molecule type" value="Genomic_DNA"/>
</dbReference>
<reference evidence="1 2" key="1">
    <citation type="journal article" date="2019" name="Nat. Ecol. Evol.">
        <title>Megaphylogeny resolves global patterns of mushroom evolution.</title>
        <authorList>
            <person name="Varga T."/>
            <person name="Krizsan K."/>
            <person name="Foldi C."/>
            <person name="Dima B."/>
            <person name="Sanchez-Garcia M."/>
            <person name="Sanchez-Ramirez S."/>
            <person name="Szollosi G.J."/>
            <person name="Szarkandi J.G."/>
            <person name="Papp V."/>
            <person name="Albert L."/>
            <person name="Andreopoulos W."/>
            <person name="Angelini C."/>
            <person name="Antonin V."/>
            <person name="Barry K.W."/>
            <person name="Bougher N.L."/>
            <person name="Buchanan P."/>
            <person name="Buyck B."/>
            <person name="Bense V."/>
            <person name="Catcheside P."/>
            <person name="Chovatia M."/>
            <person name="Cooper J."/>
            <person name="Damon W."/>
            <person name="Desjardin D."/>
            <person name="Finy P."/>
            <person name="Geml J."/>
            <person name="Haridas S."/>
            <person name="Hughes K."/>
            <person name="Justo A."/>
            <person name="Karasinski D."/>
            <person name="Kautmanova I."/>
            <person name="Kiss B."/>
            <person name="Kocsube S."/>
            <person name="Kotiranta H."/>
            <person name="LaButti K.M."/>
            <person name="Lechner B.E."/>
            <person name="Liimatainen K."/>
            <person name="Lipzen A."/>
            <person name="Lukacs Z."/>
            <person name="Mihaltcheva S."/>
            <person name="Morgado L.N."/>
            <person name="Niskanen T."/>
            <person name="Noordeloos M.E."/>
            <person name="Ohm R.A."/>
            <person name="Ortiz-Santana B."/>
            <person name="Ovrebo C."/>
            <person name="Racz N."/>
            <person name="Riley R."/>
            <person name="Savchenko A."/>
            <person name="Shiryaev A."/>
            <person name="Soop K."/>
            <person name="Spirin V."/>
            <person name="Szebenyi C."/>
            <person name="Tomsovsky M."/>
            <person name="Tulloss R.E."/>
            <person name="Uehling J."/>
            <person name="Grigoriev I.V."/>
            <person name="Vagvolgyi C."/>
            <person name="Papp T."/>
            <person name="Martin F.M."/>
            <person name="Miettinen O."/>
            <person name="Hibbett D.S."/>
            <person name="Nagy L.G."/>
        </authorList>
    </citation>
    <scope>NUCLEOTIDE SEQUENCE [LARGE SCALE GENOMIC DNA]</scope>
    <source>
        <strain evidence="1 2">HHB13444</strain>
    </source>
</reference>
<protein>
    <submittedName>
        <fullName evidence="1">Uncharacterized protein</fullName>
    </submittedName>
</protein>
<gene>
    <name evidence="1" type="ORF">K466DRAFT_49017</name>
</gene>
<name>A0A5C3PW76_9APHY</name>
<dbReference type="AlphaFoldDB" id="A0A5C3PW76"/>
<accession>A0A5C3PW76</accession>
<dbReference type="Proteomes" id="UP000308197">
    <property type="component" value="Unassembled WGS sequence"/>
</dbReference>
<keyword evidence="2" id="KW-1185">Reference proteome</keyword>
<evidence type="ECO:0000313" key="1">
    <source>
        <dbReference type="EMBL" id="TFK93896.1"/>
    </source>
</evidence>
<dbReference type="InParanoid" id="A0A5C3PW76"/>